<gene>
    <name evidence="2" type="ORF">RWD45_10025</name>
</gene>
<organism evidence="2 3">
    <name type="scientific">Paracerasibacillus soli</name>
    <dbReference type="NCBI Taxonomy" id="480284"/>
    <lineage>
        <taxon>Bacteria</taxon>
        <taxon>Bacillati</taxon>
        <taxon>Bacillota</taxon>
        <taxon>Bacilli</taxon>
        <taxon>Bacillales</taxon>
        <taxon>Bacillaceae</taxon>
        <taxon>Paracerasibacillus</taxon>
    </lineage>
</organism>
<keyword evidence="1" id="KW-0472">Membrane</keyword>
<sequence length="211" mass="24797">MRQTIIFLFSNIITGVANTLSFLDVEQQGWPEQEDDGSLSAMDDKIIEKSTGFNMMEVLTVLAGITFAIFLIVFILFAIDAMRKRKQLQEIHLAEEKQSGIDYFTSKDSKGRTIKEWRPTFSRKQPNHPIRKAVYQFERKAKKKKWGRKPSETIEDWLGRIGFEGHLDTYQKVRYGDMLEVSYDEVNELRRHLQHIEQKYFKEPKKITNTT</sequence>
<accession>A0ABU5CSN0</accession>
<protein>
    <submittedName>
        <fullName evidence="2">Uncharacterized protein</fullName>
    </submittedName>
</protein>
<keyword evidence="1" id="KW-0812">Transmembrane</keyword>
<evidence type="ECO:0000313" key="2">
    <source>
        <dbReference type="EMBL" id="MDY0408824.1"/>
    </source>
</evidence>
<keyword evidence="3" id="KW-1185">Reference proteome</keyword>
<dbReference type="RefSeq" id="WP_320379529.1">
    <property type="nucleotide sequence ID" value="NZ_JAWDIQ010000001.1"/>
</dbReference>
<name>A0ABU5CSN0_9BACI</name>
<evidence type="ECO:0000256" key="1">
    <source>
        <dbReference type="SAM" id="Phobius"/>
    </source>
</evidence>
<dbReference type="Proteomes" id="UP001275315">
    <property type="component" value="Unassembled WGS sequence"/>
</dbReference>
<evidence type="ECO:0000313" key="3">
    <source>
        <dbReference type="Proteomes" id="UP001275315"/>
    </source>
</evidence>
<feature type="transmembrane region" description="Helical" evidence="1">
    <location>
        <begin position="58"/>
        <end position="79"/>
    </location>
</feature>
<proteinExistence type="predicted"/>
<feature type="transmembrane region" description="Helical" evidence="1">
    <location>
        <begin position="5"/>
        <end position="23"/>
    </location>
</feature>
<keyword evidence="1" id="KW-1133">Transmembrane helix</keyword>
<reference evidence="2 3" key="1">
    <citation type="submission" date="2023-10" db="EMBL/GenBank/DDBJ databases">
        <title>Virgibacillus soli CC-YMP-6 genome.</title>
        <authorList>
            <person name="Miliotis G."/>
            <person name="Sengupta P."/>
            <person name="Hameed A."/>
            <person name="Chuvochina M."/>
            <person name="Mcdonagh F."/>
            <person name="Simpson A.C."/>
            <person name="Singh N.K."/>
            <person name="Rekha P.D."/>
            <person name="Raman K."/>
            <person name="Hugenholtz P."/>
            <person name="Venkateswaran K."/>
        </authorList>
    </citation>
    <scope>NUCLEOTIDE SEQUENCE [LARGE SCALE GENOMIC DNA]</scope>
    <source>
        <strain evidence="2 3">CC-YMP-6</strain>
    </source>
</reference>
<dbReference type="EMBL" id="JAWDIQ010000001">
    <property type="protein sequence ID" value="MDY0408824.1"/>
    <property type="molecule type" value="Genomic_DNA"/>
</dbReference>
<comment type="caution">
    <text evidence="2">The sequence shown here is derived from an EMBL/GenBank/DDBJ whole genome shotgun (WGS) entry which is preliminary data.</text>
</comment>